<gene>
    <name evidence="1" type="ORF">BDK89_0409</name>
</gene>
<name>A0A4R7HV57_9ACTN</name>
<dbReference type="OrthoDB" id="5185565at2"/>
<evidence type="ECO:0000313" key="2">
    <source>
        <dbReference type="Proteomes" id="UP000294558"/>
    </source>
</evidence>
<organism evidence="1 2">
    <name type="scientific">Ilumatobacter fluminis</name>
    <dbReference type="NCBI Taxonomy" id="467091"/>
    <lineage>
        <taxon>Bacteria</taxon>
        <taxon>Bacillati</taxon>
        <taxon>Actinomycetota</taxon>
        <taxon>Acidimicrobiia</taxon>
        <taxon>Acidimicrobiales</taxon>
        <taxon>Ilumatobacteraceae</taxon>
        <taxon>Ilumatobacter</taxon>
    </lineage>
</organism>
<dbReference type="Proteomes" id="UP000294558">
    <property type="component" value="Unassembled WGS sequence"/>
</dbReference>
<proteinExistence type="predicted"/>
<dbReference type="EMBL" id="SOAU01000001">
    <property type="protein sequence ID" value="TDT14851.1"/>
    <property type="molecule type" value="Genomic_DNA"/>
</dbReference>
<sequence>MADDVQLPEPAADLLAVAARVTATWLRRSIERAAGAGGVDTGDWDDLDRVVTDTASDLLDALERLLATDVDEQRNNPLSLYRGAIEAPTALLRTHGVPEPHIDRFAADHFPDDPYQLGPATWNDIDDELQTPGLTWGAWKAMTVLRRRREEGLR</sequence>
<protein>
    <submittedName>
        <fullName evidence="1">Uncharacterized protein</fullName>
    </submittedName>
</protein>
<reference evidence="1 2" key="1">
    <citation type="submission" date="2019-03" db="EMBL/GenBank/DDBJ databases">
        <title>Sequencing the genomes of 1000 actinobacteria strains.</title>
        <authorList>
            <person name="Klenk H.-P."/>
        </authorList>
    </citation>
    <scope>NUCLEOTIDE SEQUENCE [LARGE SCALE GENOMIC DNA]</scope>
    <source>
        <strain evidence="1 2">DSM 18936</strain>
    </source>
</reference>
<dbReference type="AlphaFoldDB" id="A0A4R7HV57"/>
<keyword evidence="2" id="KW-1185">Reference proteome</keyword>
<accession>A0A4R7HV57</accession>
<comment type="caution">
    <text evidence="1">The sequence shown here is derived from an EMBL/GenBank/DDBJ whole genome shotgun (WGS) entry which is preliminary data.</text>
</comment>
<dbReference type="RefSeq" id="WP_133867365.1">
    <property type="nucleotide sequence ID" value="NZ_SOAU01000001.1"/>
</dbReference>
<evidence type="ECO:0000313" key="1">
    <source>
        <dbReference type="EMBL" id="TDT14851.1"/>
    </source>
</evidence>